<comment type="caution">
    <text evidence="2">The sequence shown here is derived from an EMBL/GenBank/DDBJ whole genome shotgun (WGS) entry which is preliminary data.</text>
</comment>
<feature type="transmembrane region" description="Helical" evidence="1">
    <location>
        <begin position="168"/>
        <end position="186"/>
    </location>
</feature>
<protein>
    <submittedName>
        <fullName evidence="2">CDC27 family protein</fullName>
    </submittedName>
</protein>
<sequence length="323" mass="37874">MDLNTIHPDQKYIDGLAANDSVVIEMIYKKFAPKVVQFITNNSGDKDQAQDVVHEIMILLFNQAKARKLHLTCPFDAYFFLLCKRRWLNELKNSAHKDVTIYENVVSVNESAHELIAQTEKFEEEQKRYGNENKQEIEEDRVAFEGNLTKISDKYFNKKKHKTASLKPWYFAVAISIIIMFGLFFFDYRHYPNFEDYNHPESAYFTERGVSEAILKQAENNFNGKRYETAIPIFESILKENNSDEIKYFYAVSLLQVSKYVKAETIFKELEAENSVYKEKAKWNLALSKLKQGKYNECKAILQTISQDYEGYDDVEQLLEELE</sequence>
<dbReference type="InterPro" id="IPR011990">
    <property type="entry name" value="TPR-like_helical_dom_sf"/>
</dbReference>
<keyword evidence="3" id="KW-1185">Reference proteome</keyword>
<dbReference type="SUPFAM" id="SSF48452">
    <property type="entry name" value="TPR-like"/>
    <property type="match status" value="1"/>
</dbReference>
<evidence type="ECO:0000313" key="2">
    <source>
        <dbReference type="EMBL" id="MFC4475679.1"/>
    </source>
</evidence>
<keyword evidence="1" id="KW-0472">Membrane</keyword>
<dbReference type="Proteomes" id="UP001596003">
    <property type="component" value="Unassembled WGS sequence"/>
</dbReference>
<dbReference type="InterPro" id="IPR013325">
    <property type="entry name" value="RNA_pol_sigma_r2"/>
</dbReference>
<accession>A0ABV8ZA49</accession>
<name>A0ABV8ZA49_9FLAO</name>
<keyword evidence="1" id="KW-0812">Transmembrane</keyword>
<dbReference type="Gene3D" id="1.25.40.10">
    <property type="entry name" value="Tetratricopeptide repeat domain"/>
    <property type="match status" value="1"/>
</dbReference>
<dbReference type="Pfam" id="PF12895">
    <property type="entry name" value="ANAPC3"/>
    <property type="match status" value="1"/>
</dbReference>
<evidence type="ECO:0000313" key="3">
    <source>
        <dbReference type="Proteomes" id="UP001596003"/>
    </source>
</evidence>
<gene>
    <name evidence="2" type="ORF">ACFO3N_01230</name>
</gene>
<dbReference type="SUPFAM" id="SSF88946">
    <property type="entry name" value="Sigma2 domain of RNA polymerase sigma factors"/>
    <property type="match status" value="1"/>
</dbReference>
<proteinExistence type="predicted"/>
<keyword evidence="1" id="KW-1133">Transmembrane helix</keyword>
<evidence type="ECO:0000256" key="1">
    <source>
        <dbReference type="SAM" id="Phobius"/>
    </source>
</evidence>
<reference evidence="3" key="1">
    <citation type="journal article" date="2019" name="Int. J. Syst. Evol. Microbiol.">
        <title>The Global Catalogue of Microorganisms (GCM) 10K type strain sequencing project: providing services to taxonomists for standard genome sequencing and annotation.</title>
        <authorList>
            <consortium name="The Broad Institute Genomics Platform"/>
            <consortium name="The Broad Institute Genome Sequencing Center for Infectious Disease"/>
            <person name="Wu L."/>
            <person name="Ma J."/>
        </authorList>
    </citation>
    <scope>NUCLEOTIDE SEQUENCE [LARGE SCALE GENOMIC DNA]</scope>
    <source>
        <strain evidence="3">NBRC 103627</strain>
    </source>
</reference>
<dbReference type="EMBL" id="JBHSFY010000001">
    <property type="protein sequence ID" value="MFC4475679.1"/>
    <property type="molecule type" value="Genomic_DNA"/>
</dbReference>
<organism evidence="2 3">
    <name type="scientific">Flavobacterium chungangensis</name>
    <dbReference type="NCBI Taxonomy" id="2708132"/>
    <lineage>
        <taxon>Bacteria</taxon>
        <taxon>Pseudomonadati</taxon>
        <taxon>Bacteroidota</taxon>
        <taxon>Flavobacteriia</taxon>
        <taxon>Flavobacteriales</taxon>
        <taxon>Flavobacteriaceae</taxon>
        <taxon>Flavobacterium</taxon>
    </lineage>
</organism>
<dbReference type="RefSeq" id="WP_379794914.1">
    <property type="nucleotide sequence ID" value="NZ_JBHSFY010000001.1"/>
</dbReference>
<dbReference type="Gene3D" id="1.10.1740.10">
    <property type="match status" value="1"/>
</dbReference>